<evidence type="ECO:0000313" key="3">
    <source>
        <dbReference type="EMBL" id="GIH21089.1"/>
    </source>
</evidence>
<dbReference type="RefSeq" id="WP_203924495.1">
    <property type="nucleotide sequence ID" value="NZ_BONZ01000116.1"/>
</dbReference>
<proteinExistence type="predicted"/>
<dbReference type="AlphaFoldDB" id="A0A8J3R3E4"/>
<keyword evidence="4" id="KW-1185">Reference proteome</keyword>
<keyword evidence="1" id="KW-0472">Membrane</keyword>
<dbReference type="EMBL" id="BONZ01000116">
    <property type="protein sequence ID" value="GIH21089.1"/>
    <property type="molecule type" value="Genomic_DNA"/>
</dbReference>
<keyword evidence="1" id="KW-1133">Transmembrane helix</keyword>
<feature type="transmembrane region" description="Helical" evidence="1">
    <location>
        <begin position="12"/>
        <end position="36"/>
    </location>
</feature>
<evidence type="ECO:0000313" key="4">
    <source>
        <dbReference type="Proteomes" id="UP000642748"/>
    </source>
</evidence>
<dbReference type="Pfam" id="PF09851">
    <property type="entry name" value="SHOCT"/>
    <property type="match status" value="1"/>
</dbReference>
<evidence type="ECO:0000259" key="2">
    <source>
        <dbReference type="Pfam" id="PF09851"/>
    </source>
</evidence>
<accession>A0A8J3R3E4</accession>
<protein>
    <recommendedName>
        <fullName evidence="2">SHOCT domain-containing protein</fullName>
    </recommendedName>
</protein>
<name>A0A8J3R3E4_9ACTN</name>
<dbReference type="Proteomes" id="UP000642748">
    <property type="component" value="Unassembled WGS sequence"/>
</dbReference>
<evidence type="ECO:0000256" key="1">
    <source>
        <dbReference type="SAM" id="Phobius"/>
    </source>
</evidence>
<feature type="domain" description="SHOCT" evidence="2">
    <location>
        <begin position="53"/>
        <end position="76"/>
    </location>
</feature>
<dbReference type="InterPro" id="IPR018649">
    <property type="entry name" value="SHOCT"/>
</dbReference>
<reference evidence="3" key="1">
    <citation type="submission" date="2021-01" db="EMBL/GenBank/DDBJ databases">
        <title>Whole genome shotgun sequence of Rugosimonospora africana NBRC 104875.</title>
        <authorList>
            <person name="Komaki H."/>
            <person name="Tamura T."/>
        </authorList>
    </citation>
    <scope>NUCLEOTIDE SEQUENCE</scope>
    <source>
        <strain evidence="3">NBRC 104875</strain>
    </source>
</reference>
<organism evidence="3 4">
    <name type="scientific">Rugosimonospora africana</name>
    <dbReference type="NCBI Taxonomy" id="556532"/>
    <lineage>
        <taxon>Bacteria</taxon>
        <taxon>Bacillati</taxon>
        <taxon>Actinomycetota</taxon>
        <taxon>Actinomycetes</taxon>
        <taxon>Micromonosporales</taxon>
        <taxon>Micromonosporaceae</taxon>
        <taxon>Rugosimonospora</taxon>
    </lineage>
</organism>
<gene>
    <name evidence="3" type="ORF">Raf01_92610</name>
</gene>
<keyword evidence="1" id="KW-0812">Transmembrane</keyword>
<sequence length="88" mass="9834">MMYWYGGGMPGWGYLLMASSSVLFWGLLIVAGVALFRIARRPLDPGHGARPTPERILADRLARGEIDEDEYRRRLDAVRAGGTAIRED</sequence>
<comment type="caution">
    <text evidence="3">The sequence shown here is derived from an EMBL/GenBank/DDBJ whole genome shotgun (WGS) entry which is preliminary data.</text>
</comment>